<dbReference type="RefSeq" id="XP_007728583.1">
    <property type="nucleotide sequence ID" value="XM_007730393.1"/>
</dbReference>
<evidence type="ECO:0000313" key="7">
    <source>
        <dbReference type="Proteomes" id="UP000019478"/>
    </source>
</evidence>
<evidence type="ECO:0000313" key="6">
    <source>
        <dbReference type="EMBL" id="EXJ91693.1"/>
    </source>
</evidence>
<feature type="repeat" description="ANK" evidence="3">
    <location>
        <begin position="1266"/>
        <end position="1298"/>
    </location>
</feature>
<dbReference type="SMART" id="SM00220">
    <property type="entry name" value="S_TKc"/>
    <property type="match status" value="1"/>
</dbReference>
<dbReference type="Pfam" id="PF00069">
    <property type="entry name" value="Pkinase"/>
    <property type="match status" value="1"/>
</dbReference>
<evidence type="ECO:0000259" key="5">
    <source>
        <dbReference type="PROSITE" id="PS50011"/>
    </source>
</evidence>
<dbReference type="InterPro" id="IPR011009">
    <property type="entry name" value="Kinase-like_dom_sf"/>
</dbReference>
<evidence type="ECO:0000256" key="2">
    <source>
        <dbReference type="ARBA" id="ARBA00023043"/>
    </source>
</evidence>
<organism evidence="6 7">
    <name type="scientific">Capronia epimyces CBS 606.96</name>
    <dbReference type="NCBI Taxonomy" id="1182542"/>
    <lineage>
        <taxon>Eukaryota</taxon>
        <taxon>Fungi</taxon>
        <taxon>Dikarya</taxon>
        <taxon>Ascomycota</taxon>
        <taxon>Pezizomycotina</taxon>
        <taxon>Eurotiomycetes</taxon>
        <taxon>Chaetothyriomycetidae</taxon>
        <taxon>Chaetothyriales</taxon>
        <taxon>Herpotrichiellaceae</taxon>
        <taxon>Capronia</taxon>
    </lineage>
</organism>
<dbReference type="Gene3D" id="1.10.510.10">
    <property type="entry name" value="Transferase(Phosphotransferase) domain 1"/>
    <property type="match status" value="1"/>
</dbReference>
<dbReference type="Pfam" id="PF12796">
    <property type="entry name" value="Ank_2"/>
    <property type="match status" value="1"/>
</dbReference>
<dbReference type="PROSITE" id="PS00108">
    <property type="entry name" value="PROTEIN_KINASE_ST"/>
    <property type="match status" value="1"/>
</dbReference>
<name>W9YGL5_9EURO</name>
<dbReference type="PANTHER" id="PTHR24198">
    <property type="entry name" value="ANKYRIN REPEAT AND PROTEIN KINASE DOMAIN-CONTAINING PROTEIN"/>
    <property type="match status" value="1"/>
</dbReference>
<feature type="repeat" description="ANK" evidence="3">
    <location>
        <begin position="1013"/>
        <end position="1045"/>
    </location>
</feature>
<keyword evidence="6" id="KW-0808">Transferase</keyword>
<protein>
    <submittedName>
        <fullName evidence="6">Serine/threonine protein kinase</fullName>
    </submittedName>
</protein>
<sequence length="1343" mass="147719">MSESSPRSDASDRAFSRWSESSLSAGLGLGDGESDLPKKDLYVPHLFDFLFAARDIHYLIQSDLPLTYLSPDAVDSSKPLGAGATFAVSRQAVSQATKPVQQVTKTTTFTVQTLAHRPPRPRYVVYKVANIRFESNGEPSPTHRRAAINFLTELHSLLHPPLLEHANIVEILGLAWGSNPLTPELRLPVLVLEYAEHGSLADVLEHAILEDDVKARLCLDITLGLQALHHCYLVHGDLKADNVLVFTNPEPQPHERGRCRYVAKLADFGYSFVGPAETGSLWISGTDPWKAPETKHPVPVQDAPKSDIYSLGLLAWVVAMNGEDHFRHTLWPGGGRRDYLAAVEEWKQNDELIVRSRVHSWLREWIHQIRLRDCTAELRALATSLVEVEPVSRDLDDGEVAGDMDFPQLGPAESPKVRTGSFFSVLNSIFDKSLTKSPLSRDLDAITELLRSILDRPLEEGPRSDGPSAPGPDPGPTSPQDSLYVMPQDEHTPGPIVAGKPQGGTIYQVTNTSDRTITLTLSESPLPPRPRPVESSSEIPKLRQMWSAKGFKTRMVSWQAVRISRPAIQNLLFRNMASDDVVMLFGSTACLINGYGCGKDVEEACSKLRAAAAQGHQVSRAYLYRICQACGVEMDLSLVTQHLTAMAHNGSRKALEDLRTVDASRAQTIHTRLSLGFGGVGAPWFWPENLLYGLTQPKIMDAKFMSEFLGQQDHPHPETLVANKRGDKLLHIAASCGGVATVRLLIDTYKMDPNTVNAQGETALLCSCRSAQGPMTAMLLQTYHADASIAAKNGESPLHWLVSFGDEIIAPLGKDLLSCGGRIAAETTENVAHSLFPASIDVDVLLPGTPLSWAVHHDRPVIVQWLLDHGADPHHHLSASRQSPIMWAAYFHHDTCLEAMICELERRHAASSSDHKDDPRQALFYGPLIGKAIGSADRFSMMMRHGSQWQQRLHRTLDLLREKTDLISCAPNFGGANRTRLYHAVDGAHDDVVEYMLETGWCSAEVNTPCGTLSHTPIHAAVRWNRREMFYRLLRHGANPRDLARSPLNESDQSFTALHVFADEGHDDDVSLAIKLVDLGVPVDGEEKGEYPGLVMVEDPPKEQSDTGQQREGTRPAAVRRHETPFLVAIRQNAFRLANTLLLLGADIDAVSHSASFLVSAQALTPLGHLIALNARSSSQKLDYLLEGVGRAGFVEPSFVVAPTARCCMTALHRAALGFRHLSTVAGEPLQRADYDFDTNAYMMRKLLRRYRRRDQLDRRTGPDLGGKTALHLAVELGCVDNVRALLEAGASLHVADDAGVGVLDTARSRRHVGPEAGDVLNCLLAWNRRERGSGSENAQDHA</sequence>
<dbReference type="OrthoDB" id="626167at2759"/>
<dbReference type="GeneID" id="19164383"/>
<dbReference type="GO" id="GO:0004674">
    <property type="term" value="F:protein serine/threonine kinase activity"/>
    <property type="evidence" value="ECO:0007669"/>
    <property type="project" value="UniProtKB-KW"/>
</dbReference>
<feature type="region of interest" description="Disordered" evidence="4">
    <location>
        <begin position="520"/>
        <end position="539"/>
    </location>
</feature>
<reference evidence="6 7" key="1">
    <citation type="submission" date="2013-03" db="EMBL/GenBank/DDBJ databases">
        <title>The Genome Sequence of Capronia epimyces CBS 606.96.</title>
        <authorList>
            <consortium name="The Broad Institute Genomics Platform"/>
            <person name="Cuomo C."/>
            <person name="de Hoog S."/>
            <person name="Gorbushina A."/>
            <person name="Walker B."/>
            <person name="Young S.K."/>
            <person name="Zeng Q."/>
            <person name="Gargeya S."/>
            <person name="Fitzgerald M."/>
            <person name="Haas B."/>
            <person name="Abouelleil A."/>
            <person name="Allen A.W."/>
            <person name="Alvarado L."/>
            <person name="Arachchi H.M."/>
            <person name="Berlin A.M."/>
            <person name="Chapman S.B."/>
            <person name="Gainer-Dewar J."/>
            <person name="Goldberg J."/>
            <person name="Griggs A."/>
            <person name="Gujja S."/>
            <person name="Hansen M."/>
            <person name="Howarth C."/>
            <person name="Imamovic A."/>
            <person name="Ireland A."/>
            <person name="Larimer J."/>
            <person name="McCowan C."/>
            <person name="Murphy C."/>
            <person name="Pearson M."/>
            <person name="Poon T.W."/>
            <person name="Priest M."/>
            <person name="Roberts A."/>
            <person name="Saif S."/>
            <person name="Shea T."/>
            <person name="Sisk P."/>
            <person name="Sykes S."/>
            <person name="Wortman J."/>
            <person name="Nusbaum C."/>
            <person name="Birren B."/>
        </authorList>
    </citation>
    <scope>NUCLEOTIDE SEQUENCE [LARGE SCALE GENOMIC DNA]</scope>
    <source>
        <strain evidence="6 7">CBS 606.96</strain>
    </source>
</reference>
<feature type="repeat" description="ANK" evidence="3">
    <location>
        <begin position="1121"/>
        <end position="1153"/>
    </location>
</feature>
<keyword evidence="6" id="KW-0418">Kinase</keyword>
<dbReference type="PANTHER" id="PTHR24198:SF165">
    <property type="entry name" value="ANKYRIN REPEAT-CONTAINING PROTEIN-RELATED"/>
    <property type="match status" value="1"/>
</dbReference>
<dbReference type="PROSITE" id="PS50088">
    <property type="entry name" value="ANK_REPEAT"/>
    <property type="match status" value="3"/>
</dbReference>
<dbReference type="GO" id="GO:0005524">
    <property type="term" value="F:ATP binding"/>
    <property type="evidence" value="ECO:0007669"/>
    <property type="project" value="InterPro"/>
</dbReference>
<dbReference type="Proteomes" id="UP000019478">
    <property type="component" value="Unassembled WGS sequence"/>
</dbReference>
<dbReference type="CDD" id="cd00180">
    <property type="entry name" value="PKc"/>
    <property type="match status" value="1"/>
</dbReference>
<feature type="region of interest" description="Disordered" evidence="4">
    <location>
        <begin position="455"/>
        <end position="502"/>
    </location>
</feature>
<keyword evidence="6" id="KW-0723">Serine/threonine-protein kinase</keyword>
<dbReference type="EMBL" id="AMGY01000001">
    <property type="protein sequence ID" value="EXJ91693.1"/>
    <property type="molecule type" value="Genomic_DNA"/>
</dbReference>
<evidence type="ECO:0000256" key="1">
    <source>
        <dbReference type="ARBA" id="ARBA00022737"/>
    </source>
</evidence>
<dbReference type="InterPro" id="IPR036770">
    <property type="entry name" value="Ankyrin_rpt-contain_sf"/>
</dbReference>
<comment type="caution">
    <text evidence="6">The sequence shown here is derived from an EMBL/GenBank/DDBJ whole genome shotgun (WGS) entry which is preliminary data.</text>
</comment>
<dbReference type="PROSITE" id="PS50297">
    <property type="entry name" value="ANK_REP_REGION"/>
    <property type="match status" value="2"/>
</dbReference>
<proteinExistence type="predicted"/>
<feature type="domain" description="Protein kinase" evidence="5">
    <location>
        <begin position="74"/>
        <end position="409"/>
    </location>
</feature>
<keyword evidence="1" id="KW-0677">Repeat</keyword>
<dbReference type="InterPro" id="IPR002110">
    <property type="entry name" value="Ankyrin_rpt"/>
</dbReference>
<accession>W9YGL5</accession>
<dbReference type="STRING" id="1182542.W9YGL5"/>
<dbReference type="InterPro" id="IPR000719">
    <property type="entry name" value="Prot_kinase_dom"/>
</dbReference>
<keyword evidence="2 3" id="KW-0040">ANK repeat</keyword>
<dbReference type="SMART" id="SM00248">
    <property type="entry name" value="ANK"/>
    <property type="match status" value="10"/>
</dbReference>
<evidence type="ECO:0000256" key="3">
    <source>
        <dbReference type="PROSITE-ProRule" id="PRU00023"/>
    </source>
</evidence>
<dbReference type="SUPFAM" id="SSF48403">
    <property type="entry name" value="Ankyrin repeat"/>
    <property type="match status" value="2"/>
</dbReference>
<dbReference type="Gene3D" id="1.25.40.20">
    <property type="entry name" value="Ankyrin repeat-containing domain"/>
    <property type="match status" value="3"/>
</dbReference>
<keyword evidence="7" id="KW-1185">Reference proteome</keyword>
<dbReference type="eggNOG" id="KOG4177">
    <property type="taxonomic scope" value="Eukaryota"/>
</dbReference>
<gene>
    <name evidence="6" type="ORF">A1O3_00243</name>
</gene>
<dbReference type="eggNOG" id="KOG0192">
    <property type="taxonomic scope" value="Eukaryota"/>
</dbReference>
<dbReference type="Pfam" id="PF00023">
    <property type="entry name" value="Ank"/>
    <property type="match status" value="2"/>
</dbReference>
<dbReference type="PROSITE" id="PS50011">
    <property type="entry name" value="PROTEIN_KINASE_DOM"/>
    <property type="match status" value="1"/>
</dbReference>
<dbReference type="SUPFAM" id="SSF56112">
    <property type="entry name" value="Protein kinase-like (PK-like)"/>
    <property type="match status" value="1"/>
</dbReference>
<dbReference type="InterPro" id="IPR008271">
    <property type="entry name" value="Ser/Thr_kinase_AS"/>
</dbReference>
<feature type="region of interest" description="Disordered" evidence="4">
    <location>
        <begin position="1091"/>
        <end position="1118"/>
    </location>
</feature>
<evidence type="ECO:0000256" key="4">
    <source>
        <dbReference type="SAM" id="MobiDB-lite"/>
    </source>
</evidence>
<dbReference type="HOGENOM" id="CLU_003888_0_0_1"/>
<dbReference type="Pfam" id="PF13606">
    <property type="entry name" value="Ank_3"/>
    <property type="match status" value="1"/>
</dbReference>